<proteinExistence type="inferred from homology"/>
<dbReference type="FunFam" id="3.30.1490.110:FF:000001">
    <property type="entry name" value="Cell division protein FtsA"/>
    <property type="match status" value="1"/>
</dbReference>
<dbReference type="PANTHER" id="PTHR32432">
    <property type="entry name" value="CELL DIVISION PROTEIN FTSA-RELATED"/>
    <property type="match status" value="1"/>
</dbReference>
<dbReference type="Proteomes" id="UP000298782">
    <property type="component" value="Chromosome"/>
</dbReference>
<dbReference type="EMBL" id="CP034852">
    <property type="protein sequence ID" value="QCI26715.1"/>
    <property type="molecule type" value="Genomic_DNA"/>
</dbReference>
<comment type="similarity">
    <text evidence="5 6">Belongs to the FtsA/MreB family.</text>
</comment>
<feature type="domain" description="SHS2" evidence="7">
    <location>
        <begin position="10"/>
        <end position="195"/>
    </location>
</feature>
<dbReference type="RefSeq" id="WP_158353313.1">
    <property type="nucleotide sequence ID" value="NZ_CP034852.1"/>
</dbReference>
<protein>
    <recommendedName>
        <fullName evidence="5 6">Cell division protein FtsA</fullName>
    </recommendedName>
</protein>
<evidence type="ECO:0000313" key="8">
    <source>
        <dbReference type="EMBL" id="QCI26715.1"/>
    </source>
</evidence>
<dbReference type="PIRSF" id="PIRSF003101">
    <property type="entry name" value="FtsA"/>
    <property type="match status" value="1"/>
</dbReference>
<organism evidence="8 9">
    <name type="scientific">Buchnera aphidicola</name>
    <name type="common">Thelaxes californica</name>
    <dbReference type="NCBI Taxonomy" id="1315998"/>
    <lineage>
        <taxon>Bacteria</taxon>
        <taxon>Pseudomonadati</taxon>
        <taxon>Pseudomonadota</taxon>
        <taxon>Gammaproteobacteria</taxon>
        <taxon>Enterobacterales</taxon>
        <taxon>Erwiniaceae</taxon>
        <taxon>Buchnera</taxon>
    </lineage>
</organism>
<dbReference type="SUPFAM" id="SSF53067">
    <property type="entry name" value="Actin-like ATPase domain"/>
    <property type="match status" value="2"/>
</dbReference>
<evidence type="ECO:0000256" key="6">
    <source>
        <dbReference type="PIRNR" id="PIRNR003101"/>
    </source>
</evidence>
<evidence type="ECO:0000259" key="7">
    <source>
        <dbReference type="SMART" id="SM00842"/>
    </source>
</evidence>
<dbReference type="InterPro" id="IPR043129">
    <property type="entry name" value="ATPase_NBD"/>
</dbReference>
<dbReference type="GO" id="GO:0009898">
    <property type="term" value="C:cytoplasmic side of plasma membrane"/>
    <property type="evidence" value="ECO:0007669"/>
    <property type="project" value="UniProtKB-UniRule"/>
</dbReference>
<dbReference type="GO" id="GO:0032153">
    <property type="term" value="C:cell division site"/>
    <property type="evidence" value="ECO:0007669"/>
    <property type="project" value="UniProtKB-UniRule"/>
</dbReference>
<dbReference type="AlphaFoldDB" id="A0A4D6YNT3"/>
<dbReference type="Pfam" id="PF14450">
    <property type="entry name" value="FtsA"/>
    <property type="match status" value="1"/>
</dbReference>
<accession>A0A4D6YNT3</accession>
<dbReference type="CDD" id="cd24048">
    <property type="entry name" value="ASKHA_NBD_FtsA"/>
    <property type="match status" value="1"/>
</dbReference>
<dbReference type="NCBIfam" id="NF007009">
    <property type="entry name" value="PRK09472.1"/>
    <property type="match status" value="1"/>
</dbReference>
<dbReference type="SMART" id="SM00842">
    <property type="entry name" value="FtsA"/>
    <property type="match status" value="1"/>
</dbReference>
<keyword evidence="4 5" id="KW-0131">Cell cycle</keyword>
<evidence type="ECO:0000256" key="5">
    <source>
        <dbReference type="HAMAP-Rule" id="MF_02033"/>
    </source>
</evidence>
<gene>
    <name evidence="5 8" type="primary">ftsA</name>
    <name evidence="8" type="ORF">D9V80_00855</name>
</gene>
<dbReference type="PANTHER" id="PTHR32432:SF4">
    <property type="entry name" value="CELL DIVISION PROTEIN FTSA"/>
    <property type="match status" value="1"/>
</dbReference>
<name>A0A4D6YNT3_9GAMM</name>
<comment type="subcellular location">
    <subcellularLocation>
        <location evidence="5">Cell membrane</location>
        <topology evidence="5">Peripheral membrane protein</topology>
        <orientation evidence="5">Cytoplasmic side</orientation>
    </subcellularLocation>
    <text evidence="5">Localizes to the Z ring in an FtsZ-dependent manner. Targeted to the membrane through a conserved C-terminal amphipathic helix.</text>
</comment>
<dbReference type="Pfam" id="PF02491">
    <property type="entry name" value="SHS2_FTSA"/>
    <property type="match status" value="1"/>
</dbReference>
<reference evidence="8 9" key="1">
    <citation type="submission" date="2018-12" db="EMBL/GenBank/DDBJ databases">
        <authorList>
            <person name="Chong R.A."/>
        </authorList>
    </citation>
    <scope>NUCLEOTIDE SEQUENCE [LARGE SCALE GENOMIC DNA]</scope>
    <source>
        <strain evidence="8 9">Tca</strain>
    </source>
</reference>
<keyword evidence="2 5" id="KW-0132">Cell division</keyword>
<dbReference type="Gene3D" id="3.30.420.40">
    <property type="match status" value="1"/>
</dbReference>
<reference evidence="8 9" key="2">
    <citation type="submission" date="2019-05" db="EMBL/GenBank/DDBJ databases">
        <title>Genome evolution of the obligate endosymbiont Buchnera aphidicola.</title>
        <authorList>
            <person name="Moran N.A."/>
        </authorList>
    </citation>
    <scope>NUCLEOTIDE SEQUENCE [LARGE SCALE GENOMIC DNA]</scope>
    <source>
        <strain evidence="8 9">Tca</strain>
    </source>
</reference>
<evidence type="ECO:0000256" key="4">
    <source>
        <dbReference type="ARBA" id="ARBA00023306"/>
    </source>
</evidence>
<dbReference type="NCBIfam" id="TIGR01174">
    <property type="entry name" value="ftsA"/>
    <property type="match status" value="1"/>
</dbReference>
<evidence type="ECO:0000313" key="9">
    <source>
        <dbReference type="Proteomes" id="UP000298782"/>
    </source>
</evidence>
<dbReference type="HAMAP" id="MF_02033">
    <property type="entry name" value="FtsA"/>
    <property type="match status" value="1"/>
</dbReference>
<keyword evidence="3 5" id="KW-0472">Membrane</keyword>
<dbReference type="OrthoDB" id="9810567at2"/>
<dbReference type="InterPro" id="IPR020823">
    <property type="entry name" value="Cell_div_FtsA"/>
</dbReference>
<evidence type="ECO:0000256" key="3">
    <source>
        <dbReference type="ARBA" id="ARBA00023136"/>
    </source>
</evidence>
<evidence type="ECO:0000256" key="1">
    <source>
        <dbReference type="ARBA" id="ARBA00022475"/>
    </source>
</evidence>
<evidence type="ECO:0000256" key="2">
    <source>
        <dbReference type="ARBA" id="ARBA00022618"/>
    </source>
</evidence>
<keyword evidence="1 5" id="KW-1003">Cell membrane</keyword>
<sequence>MLKSVNQELLVSLDIGTSKIISLVGEIINKNINIIGIGICKSQGIDKNGINNFDALVNCIKKCIQKSEKSANCKITSVLLSISHESIHSTNEKGMIPLSQKEITSQDIEKVIHTAKTVQIKKTHEIIHIIPQEFIIDNKSGIKNPLGMSGMRMETNVHLITCSKEIIKNLKKAVEKIGIYVNQVIFSGLASSQSVLTDQEKQFGSCMIDIGGDNIDITIYFANSLAYSKVIPYAGNTVTQDIAYAFSISNEEAEKIKIKYGTALEYNMTQNELIDIYNINGEIIKKITQQKLSEVIEARYTELLCLIKQQILIIQENRAIKNQNYEIRGGIILTGGGANINSLISCAKKIFYNFPIRIGIPHNVINKLNIEITQPEYSTVIGLLFYNKDRLKKINAITTSHFSSSNFLYKINNWIKKKINK</sequence>
<dbReference type="GO" id="GO:0043093">
    <property type="term" value="P:FtsZ-dependent cytokinesis"/>
    <property type="evidence" value="ECO:0007669"/>
    <property type="project" value="UniProtKB-UniRule"/>
</dbReference>
<dbReference type="InterPro" id="IPR050696">
    <property type="entry name" value="FtsA/MreB"/>
</dbReference>
<keyword evidence="9" id="KW-1185">Reference proteome</keyword>
<dbReference type="Gene3D" id="3.30.1490.110">
    <property type="match status" value="1"/>
</dbReference>
<comment type="function">
    <text evidence="5 6">Cell division protein that is involved in the assembly of the Z ring. May serve as a membrane anchor for the Z ring.</text>
</comment>
<dbReference type="InterPro" id="IPR003494">
    <property type="entry name" value="SHS2_FtsA"/>
</dbReference>
<comment type="subunit">
    <text evidence="5">Self-interacts. Interacts with FtsZ.</text>
</comment>